<dbReference type="PANTHER" id="PTHR28554">
    <property type="entry name" value="39S RIBOSOMAL PROTEIN L45, MITOCHONDRIAL"/>
    <property type="match status" value="1"/>
</dbReference>
<keyword evidence="7" id="KW-1133">Transmembrane helix</keyword>
<dbReference type="InterPro" id="IPR032710">
    <property type="entry name" value="NTF2-like_dom_sf"/>
</dbReference>
<comment type="similarity">
    <text evidence="4">Belongs to the mitochondrion-specific ribosomal protein mL45 family.</text>
</comment>
<dbReference type="GO" id="GO:1990904">
    <property type="term" value="C:ribonucleoprotein complex"/>
    <property type="evidence" value="ECO:0007669"/>
    <property type="project" value="UniProtKB-KW"/>
</dbReference>
<keyword evidence="2" id="KW-0689">Ribosomal protein</keyword>
<evidence type="ECO:0000313" key="10">
    <source>
        <dbReference type="Proteomes" id="UP000187344"/>
    </source>
</evidence>
<sequence length="229" mass="25469">MDFDIVLVIALVIAVVVFLQLRSVLGKRTGFERPPFDPYSRQAEKAEDKETDTVVALPKPEVKAADDFSDIDKIAPEDSDLNKGLRAIRKEDPTFSPNSFLDGARVAYEMVVTAFAKGDKKTLKTLLSDEVYAGFSAAIDERDKKGENVKFTFVGIDKIEIVDASFEADIAQLTVRVESEIISATYDDSQKLIDGDPQTIAEIKDIWTFARNVKSRDPNWKIIGTEDGE</sequence>
<keyword evidence="7" id="KW-0472">Membrane</keyword>
<dbReference type="SMART" id="SM00978">
    <property type="entry name" value="Tim44"/>
    <property type="match status" value="1"/>
</dbReference>
<keyword evidence="10" id="KW-1185">Reference proteome</keyword>
<dbReference type="RefSeq" id="WP_075869703.1">
    <property type="nucleotide sequence ID" value="NZ_CALYQA010000005.1"/>
</dbReference>
<reference evidence="9 10" key="1">
    <citation type="submission" date="2016-12" db="EMBL/GenBank/DDBJ databases">
        <title>Comparative genomics of Bartonella apis.</title>
        <authorList>
            <person name="Engel P."/>
        </authorList>
    </citation>
    <scope>NUCLEOTIDE SEQUENCE [LARGE SCALE GENOMIC DNA]</scope>
    <source>
        <strain evidence="9 10">PEB0149</strain>
    </source>
</reference>
<dbReference type="InterPro" id="IPR016985">
    <property type="entry name" value="UCP031890_Tim44-rel"/>
</dbReference>
<feature type="domain" description="Tim44-like" evidence="8">
    <location>
        <begin position="81"/>
        <end position="227"/>
    </location>
</feature>
<accession>A0A1R0FCE6</accession>
<organism evidence="9 10">
    <name type="scientific">Bartonella apis</name>
    <dbReference type="NCBI Taxonomy" id="1686310"/>
    <lineage>
        <taxon>Bacteria</taxon>
        <taxon>Pseudomonadati</taxon>
        <taxon>Pseudomonadota</taxon>
        <taxon>Alphaproteobacteria</taxon>
        <taxon>Hyphomicrobiales</taxon>
        <taxon>Bartonellaceae</taxon>
        <taxon>Bartonella</taxon>
    </lineage>
</organism>
<dbReference type="PIRSF" id="PIRSF031890">
    <property type="entry name" value="UCP031890_transporter_Tim44"/>
    <property type="match status" value="1"/>
</dbReference>
<proteinExistence type="inferred from homology"/>
<evidence type="ECO:0000256" key="2">
    <source>
        <dbReference type="ARBA" id="ARBA00022980"/>
    </source>
</evidence>
<evidence type="ECO:0000256" key="6">
    <source>
        <dbReference type="ARBA" id="ARBA00043031"/>
    </source>
</evidence>
<dbReference type="Pfam" id="PF04280">
    <property type="entry name" value="Tim44"/>
    <property type="match status" value="1"/>
</dbReference>
<keyword evidence="7" id="KW-0812">Transmembrane</keyword>
<dbReference type="OrthoDB" id="9798618at2"/>
<dbReference type="EMBL" id="LXYT01000001">
    <property type="protein sequence ID" value="OLY44592.1"/>
    <property type="molecule type" value="Genomic_DNA"/>
</dbReference>
<evidence type="ECO:0000313" key="9">
    <source>
        <dbReference type="EMBL" id="OLY44592.1"/>
    </source>
</evidence>
<comment type="caution">
    <text evidence="9">The sequence shown here is derived from an EMBL/GenBank/DDBJ whole genome shotgun (WGS) entry which is preliminary data.</text>
</comment>
<evidence type="ECO:0000256" key="3">
    <source>
        <dbReference type="ARBA" id="ARBA00023274"/>
    </source>
</evidence>
<dbReference type="SUPFAM" id="SSF54427">
    <property type="entry name" value="NTF2-like"/>
    <property type="match status" value="1"/>
</dbReference>
<dbReference type="PANTHER" id="PTHR28554:SF1">
    <property type="entry name" value="LARGE RIBOSOMAL SUBUNIT PROTEIN ML45"/>
    <property type="match status" value="1"/>
</dbReference>
<keyword evidence="3" id="KW-0687">Ribonucleoprotein</keyword>
<feature type="transmembrane region" description="Helical" evidence="7">
    <location>
        <begin position="6"/>
        <end position="25"/>
    </location>
</feature>
<protein>
    <recommendedName>
        <fullName evidence="5">Large ribosomal subunit protein mL45</fullName>
    </recommendedName>
    <alternativeName>
        <fullName evidence="6">39S ribosomal protein L45, mitochondrial</fullName>
    </alternativeName>
</protein>
<dbReference type="GO" id="GO:0005840">
    <property type="term" value="C:ribosome"/>
    <property type="evidence" value="ECO:0007669"/>
    <property type="project" value="UniProtKB-KW"/>
</dbReference>
<evidence type="ECO:0000256" key="5">
    <source>
        <dbReference type="ARBA" id="ARBA00039448"/>
    </source>
</evidence>
<gene>
    <name evidence="9" type="ORF">PEB0149_020640</name>
</gene>
<dbReference type="Gene3D" id="3.10.450.240">
    <property type="match status" value="1"/>
</dbReference>
<evidence type="ECO:0000259" key="8">
    <source>
        <dbReference type="SMART" id="SM00978"/>
    </source>
</evidence>
<evidence type="ECO:0000256" key="1">
    <source>
        <dbReference type="ARBA" id="ARBA00022946"/>
    </source>
</evidence>
<dbReference type="InterPro" id="IPR051975">
    <property type="entry name" value="mtLSU_mL45"/>
</dbReference>
<dbReference type="GeneID" id="92990784"/>
<evidence type="ECO:0000256" key="4">
    <source>
        <dbReference type="ARBA" id="ARBA00038073"/>
    </source>
</evidence>
<dbReference type="AlphaFoldDB" id="A0A1R0FCE6"/>
<keyword evidence="1" id="KW-0809">Transit peptide</keyword>
<dbReference type="NCBIfam" id="NF033779">
    <property type="entry name" value="Tim44_TimA_adap"/>
    <property type="match status" value="1"/>
</dbReference>
<dbReference type="Proteomes" id="UP000187344">
    <property type="component" value="Unassembled WGS sequence"/>
</dbReference>
<dbReference type="InterPro" id="IPR007379">
    <property type="entry name" value="Tim44-like_dom"/>
</dbReference>
<evidence type="ECO:0000256" key="7">
    <source>
        <dbReference type="SAM" id="Phobius"/>
    </source>
</evidence>
<name>A0A1R0FCE6_9HYPH</name>